<name>A0A3M2JND6_9CELL</name>
<dbReference type="EMBL" id="RFFI01000009">
    <property type="protein sequence ID" value="RMI13821.1"/>
    <property type="molecule type" value="Genomic_DNA"/>
</dbReference>
<dbReference type="Pfam" id="PF08341">
    <property type="entry name" value="TED"/>
    <property type="match status" value="1"/>
</dbReference>
<organism evidence="3 4">
    <name type="scientific">Cellulomonas triticagri</name>
    <dbReference type="NCBI Taxonomy" id="2483352"/>
    <lineage>
        <taxon>Bacteria</taxon>
        <taxon>Bacillati</taxon>
        <taxon>Actinomycetota</taxon>
        <taxon>Actinomycetes</taxon>
        <taxon>Micrococcales</taxon>
        <taxon>Cellulomonadaceae</taxon>
        <taxon>Cellulomonas</taxon>
    </lineage>
</organism>
<comment type="caution">
    <text evidence="3">The sequence shown here is derived from an EMBL/GenBank/DDBJ whole genome shotgun (WGS) entry which is preliminary data.</text>
</comment>
<dbReference type="Proteomes" id="UP000269289">
    <property type="component" value="Unassembled WGS sequence"/>
</dbReference>
<proteinExistence type="predicted"/>
<feature type="domain" description="DUF5979" evidence="2">
    <location>
        <begin position="283"/>
        <end position="386"/>
    </location>
</feature>
<dbReference type="Pfam" id="PF19407">
    <property type="entry name" value="DUF5979"/>
    <property type="match status" value="2"/>
</dbReference>
<evidence type="ECO:0000259" key="2">
    <source>
        <dbReference type="Pfam" id="PF19407"/>
    </source>
</evidence>
<evidence type="ECO:0000313" key="3">
    <source>
        <dbReference type="EMBL" id="RMI13821.1"/>
    </source>
</evidence>
<keyword evidence="4" id="KW-1185">Reference proteome</keyword>
<dbReference type="AlphaFoldDB" id="A0A3M2JND6"/>
<dbReference type="InterPro" id="IPR046022">
    <property type="entry name" value="DUF5979"/>
</dbReference>
<feature type="domain" description="DUF5979" evidence="2">
    <location>
        <begin position="392"/>
        <end position="492"/>
    </location>
</feature>
<evidence type="ECO:0000259" key="1">
    <source>
        <dbReference type="Pfam" id="PF08341"/>
    </source>
</evidence>
<feature type="domain" description="Thioester" evidence="1">
    <location>
        <begin position="57"/>
        <end position="145"/>
    </location>
</feature>
<gene>
    <name evidence="3" type="ORF">EBM89_03015</name>
</gene>
<reference evidence="3 4" key="1">
    <citation type="submission" date="2018-10" db="EMBL/GenBank/DDBJ databases">
        <title>Isolation, diversity and antifungal activity of actinobacteria from wheat.</title>
        <authorList>
            <person name="Han C."/>
        </authorList>
    </citation>
    <scope>NUCLEOTIDE SEQUENCE [LARGE SCALE GENOMIC DNA]</scope>
    <source>
        <strain evidence="3 4">NEAU-YY56</strain>
    </source>
</reference>
<sequence>MTSLANGTAVDGFAAPDTFDPLTGYPATVPAESTPEPASFAGTIGITDPVSGQSALAYCIDLFTDTQVGVHYALGSWDASNVANLGYVGYVLENYFPTVPTAPAAASDDVRAAAVQAAIWFFSDRYVLDPASPVRPLTEAIVADALANGPAVEPAAPQLDVSPDVLPAPSTGELVGPFQVTGDGPATLRSVGVEVYSDPDGTTVLPDGATVAPGTSLWSRSVSATTPQGFVLERAVTVVQSSVYLYDGSNPGRTAAQKLVLAQTSDLVRRAGALLEPYPAGSVTIDKTVAGTGAGLQGEVVLTLSCTPAGGGPISTYQATIEAGAAAGTNSRTIGGIPAGASCAVEETTDGDNGLVTPSSPPVVVPSTVTIAQGATASVAVTNTYDRAVGSLQVTKTIAGAGAGLQGIIVIDVDCAEGTGGYDRTYTIDRASPAGAYAQAVVAGIPAGTVCEISETDAGGNGAVVAETQVSADTVTLVEGLASAVAVTNTYSVVDPRVPDDPTVPNGPADRAGSGTVRFASDVLAASGADPVPGLRTALMLLASGVACVLTAHMTRARTCPVRG</sequence>
<dbReference type="OrthoDB" id="3751233at2"/>
<protein>
    <submittedName>
        <fullName evidence="3">Uncharacterized protein</fullName>
    </submittedName>
</protein>
<evidence type="ECO:0000313" key="4">
    <source>
        <dbReference type="Proteomes" id="UP000269289"/>
    </source>
</evidence>
<accession>A0A3M2JND6</accession>
<dbReference type="InterPro" id="IPR013552">
    <property type="entry name" value="Thioester_dom"/>
</dbReference>